<protein>
    <recommendedName>
        <fullName evidence="4">Fork-head domain-containing protein</fullName>
    </recommendedName>
</protein>
<evidence type="ECO:0000256" key="3">
    <source>
        <dbReference type="PROSITE-ProRule" id="PRU00089"/>
    </source>
</evidence>
<reference evidence="5" key="2">
    <citation type="submission" date="2025-08" db="UniProtKB">
        <authorList>
            <consortium name="Ensembl"/>
        </authorList>
    </citation>
    <scope>IDENTIFICATION</scope>
</reference>
<dbReference type="InterPro" id="IPR030456">
    <property type="entry name" value="TF_fork_head_CS_2"/>
</dbReference>
<evidence type="ECO:0000313" key="5">
    <source>
        <dbReference type="Ensembl" id="ENSGWIP00000020454.1"/>
    </source>
</evidence>
<evidence type="ECO:0000256" key="2">
    <source>
        <dbReference type="ARBA" id="ARBA00023125"/>
    </source>
</evidence>
<keyword evidence="3" id="KW-0539">Nucleus</keyword>
<reference evidence="5" key="1">
    <citation type="submission" date="2020-06" db="EMBL/GenBank/DDBJ databases">
        <authorList>
            <consortium name="Wellcome Sanger Institute Data Sharing"/>
        </authorList>
    </citation>
    <scope>NUCLEOTIDE SEQUENCE [LARGE SCALE GENOMIC DNA]</scope>
</reference>
<dbReference type="Gene3D" id="1.10.10.10">
    <property type="entry name" value="Winged helix-like DNA-binding domain superfamily/Winged helix DNA-binding domain"/>
    <property type="match status" value="1"/>
</dbReference>
<evidence type="ECO:0000313" key="6">
    <source>
        <dbReference type="Proteomes" id="UP000694680"/>
    </source>
</evidence>
<proteinExistence type="predicted"/>
<feature type="DNA-binding region" description="Fork-head" evidence="3">
    <location>
        <begin position="107"/>
        <end position="178"/>
    </location>
</feature>
<dbReference type="InterPro" id="IPR036388">
    <property type="entry name" value="WH-like_DNA-bd_sf"/>
</dbReference>
<keyword evidence="6" id="KW-1185">Reference proteome</keyword>
<dbReference type="InterPro" id="IPR036390">
    <property type="entry name" value="WH_DNA-bd_sf"/>
</dbReference>
<dbReference type="InterPro" id="IPR047513">
    <property type="entry name" value="FOXJ1"/>
</dbReference>
<evidence type="ECO:0000256" key="1">
    <source>
        <dbReference type="ARBA" id="ARBA00004123"/>
    </source>
</evidence>
<dbReference type="GO" id="GO:0000981">
    <property type="term" value="F:DNA-binding transcription factor activity, RNA polymerase II-specific"/>
    <property type="evidence" value="ECO:0007669"/>
    <property type="project" value="TreeGrafter"/>
</dbReference>
<accession>A0A8C5EIS3</accession>
<name>A0A8C5EIS3_GOUWI</name>
<dbReference type="SUPFAM" id="SSF46785">
    <property type="entry name" value="Winged helix' DNA-binding domain"/>
    <property type="match status" value="1"/>
</dbReference>
<dbReference type="PANTHER" id="PTHR46805">
    <property type="entry name" value="FORKHEAD BOX PROTEIN J1"/>
    <property type="match status" value="1"/>
</dbReference>
<dbReference type="AlphaFoldDB" id="A0A8C5EIS3"/>
<dbReference type="PANTHER" id="PTHR46805:SF3">
    <property type="entry name" value="FORKHEAD BOX PROTEIN J1-B"/>
    <property type="match status" value="1"/>
</dbReference>
<dbReference type="PROSITE" id="PS00658">
    <property type="entry name" value="FORK_HEAD_2"/>
    <property type="match status" value="1"/>
</dbReference>
<dbReference type="InterPro" id="IPR001766">
    <property type="entry name" value="Fork_head_dom"/>
</dbReference>
<dbReference type="PROSITE" id="PS50039">
    <property type="entry name" value="FORK_HEAD_3"/>
    <property type="match status" value="1"/>
</dbReference>
<dbReference type="SMART" id="SM00339">
    <property type="entry name" value="FH"/>
    <property type="match status" value="1"/>
</dbReference>
<reference evidence="5" key="3">
    <citation type="submission" date="2025-09" db="UniProtKB">
        <authorList>
            <consortium name="Ensembl"/>
        </authorList>
    </citation>
    <scope>IDENTIFICATION</scope>
</reference>
<dbReference type="Proteomes" id="UP000694680">
    <property type="component" value="Chromosome 14"/>
</dbReference>
<evidence type="ECO:0000259" key="4">
    <source>
        <dbReference type="PROSITE" id="PS50039"/>
    </source>
</evidence>
<dbReference type="PRINTS" id="PR00053">
    <property type="entry name" value="FORKHEAD"/>
</dbReference>
<dbReference type="GO" id="GO:0005634">
    <property type="term" value="C:nucleus"/>
    <property type="evidence" value="ECO:0007669"/>
    <property type="project" value="UniProtKB-SubCell"/>
</dbReference>
<keyword evidence="2 3" id="KW-0238">DNA-binding</keyword>
<dbReference type="Pfam" id="PF00250">
    <property type="entry name" value="Forkhead"/>
    <property type="match status" value="1"/>
</dbReference>
<sequence>MLIFPLFHFPCQFEHLQSQTRRPVLTMPKAKRFKADRLGMYPKGHVQGSGPAPLDDCLTNLDWLHNFSMIIADPERPSSPGGPLHPRIQMQPAPLVEVDYKTNPNVRPPHSYTCLIFMAMQASEQHEVTMSTICKWIKENFCYYRHAKPSWQNSIRHFLSLKKCFKNVPRQKDKSGKGRVHRDAAGF</sequence>
<organism evidence="5 6">
    <name type="scientific">Gouania willdenowi</name>
    <name type="common">Blunt-snouted clingfish</name>
    <name type="synonym">Lepadogaster willdenowi</name>
    <dbReference type="NCBI Taxonomy" id="441366"/>
    <lineage>
        <taxon>Eukaryota</taxon>
        <taxon>Metazoa</taxon>
        <taxon>Chordata</taxon>
        <taxon>Craniata</taxon>
        <taxon>Vertebrata</taxon>
        <taxon>Euteleostomi</taxon>
        <taxon>Actinopterygii</taxon>
        <taxon>Neopterygii</taxon>
        <taxon>Teleostei</taxon>
        <taxon>Neoteleostei</taxon>
        <taxon>Acanthomorphata</taxon>
        <taxon>Ovalentaria</taxon>
        <taxon>Blenniimorphae</taxon>
        <taxon>Blenniiformes</taxon>
        <taxon>Gobiesocoidei</taxon>
        <taxon>Gobiesocidae</taxon>
        <taxon>Gobiesocinae</taxon>
        <taxon>Gouania</taxon>
    </lineage>
</organism>
<dbReference type="InterPro" id="IPR018122">
    <property type="entry name" value="TF_fork_head_CS_1"/>
</dbReference>
<dbReference type="PROSITE" id="PS00657">
    <property type="entry name" value="FORK_HEAD_1"/>
    <property type="match status" value="1"/>
</dbReference>
<feature type="domain" description="Fork-head" evidence="4">
    <location>
        <begin position="107"/>
        <end position="178"/>
    </location>
</feature>
<dbReference type="Ensembl" id="ENSGWIT00000022471.1">
    <property type="protein sequence ID" value="ENSGWIP00000020454.1"/>
    <property type="gene ID" value="ENSGWIG00000011072.1"/>
</dbReference>
<dbReference type="GO" id="GO:0000978">
    <property type="term" value="F:RNA polymerase II cis-regulatory region sequence-specific DNA binding"/>
    <property type="evidence" value="ECO:0007669"/>
    <property type="project" value="TreeGrafter"/>
</dbReference>
<comment type="subcellular location">
    <subcellularLocation>
        <location evidence="1 3">Nucleus</location>
    </subcellularLocation>
</comment>